<proteinExistence type="predicted"/>
<evidence type="ECO:0000256" key="1">
    <source>
        <dbReference type="SAM" id="MobiDB-lite"/>
    </source>
</evidence>
<evidence type="ECO:0000313" key="3">
    <source>
        <dbReference type="Proteomes" id="UP000235616"/>
    </source>
</evidence>
<dbReference type="EMBL" id="PNYA01000015">
    <property type="protein sequence ID" value="PMS18327.1"/>
    <property type="molecule type" value="Genomic_DNA"/>
</dbReference>
<dbReference type="AlphaFoldDB" id="A0A2N7VMH5"/>
<feature type="compositionally biased region" description="Low complexity" evidence="1">
    <location>
        <begin position="138"/>
        <end position="151"/>
    </location>
</feature>
<sequence>MTIMPFDLLQTFTGAYRDSIVAGFPLGNGYRWFLPSLMRFNAADALSPFGVGGLNLYAYCDNDPINRADPSGHMNIEFGEVEAVQRVAPGATDSAQRAGAAPRSETDRPIVALETENNLEPRTDGPNDAHTPGSSSGARPRTPAPGAAVRPWVRRPASGTAAEGNWRRPVNRTAPEGNWRRPATEPAAALPGDDRVGRIQAATSLLADPPAFDLGPIFSAVPSHDWQRRGYRQTLTIGWTLNREEGEMRVLAHVHYAWENDAWRKFAGNAWISGTENWQHRTTPAVVAMAPDTPPNAESLPR</sequence>
<dbReference type="OrthoDB" id="9156691at2"/>
<comment type="caution">
    <text evidence="2">The sequence shown here is derived from an EMBL/GenBank/DDBJ whole genome shotgun (WGS) entry which is preliminary data.</text>
</comment>
<evidence type="ECO:0000313" key="2">
    <source>
        <dbReference type="EMBL" id="PMS18327.1"/>
    </source>
</evidence>
<dbReference type="Proteomes" id="UP000235616">
    <property type="component" value="Unassembled WGS sequence"/>
</dbReference>
<dbReference type="InterPro" id="IPR022385">
    <property type="entry name" value="Rhs_assc_core"/>
</dbReference>
<accession>A0A2N7VMH5</accession>
<dbReference type="Gene3D" id="2.180.10.10">
    <property type="entry name" value="RHS repeat-associated core"/>
    <property type="match status" value="1"/>
</dbReference>
<reference evidence="2 3" key="1">
    <citation type="submission" date="2018-01" db="EMBL/GenBank/DDBJ databases">
        <title>Whole genome analyses suggest that Burkholderia sensu lato contains two further novel genera in the rhizoxinica-symbiotica group Mycetohabitans gen. nov., and Trinickia gen. nov.: implications for the evolution of diazotrophy and nodulation in the Burkholderiaceae.</title>
        <authorList>
            <person name="Estrada-de los Santos P."/>
            <person name="Palmer M."/>
            <person name="Chavez-Ramirez B."/>
            <person name="Beukes C."/>
            <person name="Steenkamp E.T."/>
            <person name="Hirsch A.M."/>
            <person name="Manyaka P."/>
            <person name="Maluk M."/>
            <person name="Lafos M."/>
            <person name="Crook M."/>
            <person name="Gross E."/>
            <person name="Simon M.F."/>
            <person name="Bueno dos Reis Junior F."/>
            <person name="Poole P.S."/>
            <person name="Venter S.N."/>
            <person name="James E.K."/>
        </authorList>
    </citation>
    <scope>NUCLEOTIDE SEQUENCE [LARGE SCALE GENOMIC DNA]</scope>
    <source>
        <strain evidence="2 3">GIMN1.004</strain>
    </source>
</reference>
<feature type="region of interest" description="Disordered" evidence="1">
    <location>
        <begin position="91"/>
        <end position="189"/>
    </location>
</feature>
<dbReference type="NCBIfam" id="TIGR03696">
    <property type="entry name" value="Rhs_assc_core"/>
    <property type="match status" value="1"/>
</dbReference>
<evidence type="ECO:0008006" key="4">
    <source>
        <dbReference type="Google" id="ProtNLM"/>
    </source>
</evidence>
<protein>
    <recommendedName>
        <fullName evidence="4">RHS repeat-associated core domain-containing protein</fullName>
    </recommendedName>
</protein>
<name>A0A2N7VMH5_9BURK</name>
<gene>
    <name evidence="2" type="ORF">C0Z18_17265</name>
</gene>
<dbReference type="RefSeq" id="WP_102646640.1">
    <property type="nucleotide sequence ID" value="NZ_PNYA01000015.1"/>
</dbReference>
<keyword evidence="3" id="KW-1185">Reference proteome</keyword>
<organism evidence="2 3">
    <name type="scientific">Trinickia dabaoshanensis</name>
    <dbReference type="NCBI Taxonomy" id="564714"/>
    <lineage>
        <taxon>Bacteria</taxon>
        <taxon>Pseudomonadati</taxon>
        <taxon>Pseudomonadota</taxon>
        <taxon>Betaproteobacteria</taxon>
        <taxon>Burkholderiales</taxon>
        <taxon>Burkholderiaceae</taxon>
        <taxon>Trinickia</taxon>
    </lineage>
</organism>